<dbReference type="Proteomes" id="UP000593576">
    <property type="component" value="Unassembled WGS sequence"/>
</dbReference>
<keyword evidence="2" id="KW-1185">Reference proteome</keyword>
<accession>A0A7J9MUY3</accession>
<proteinExistence type="predicted"/>
<dbReference type="EMBL" id="JABFAF010000013">
    <property type="protein sequence ID" value="MBA0874800.1"/>
    <property type="molecule type" value="Genomic_DNA"/>
</dbReference>
<sequence length="21" mass="2553">MQVLQLRLIGTQFVQMQLQFM</sequence>
<evidence type="ECO:0000313" key="2">
    <source>
        <dbReference type="Proteomes" id="UP000593576"/>
    </source>
</evidence>
<evidence type="ECO:0000313" key="1">
    <source>
        <dbReference type="EMBL" id="MBA0874800.1"/>
    </source>
</evidence>
<dbReference type="AlphaFoldDB" id="A0A7J9MUY3"/>
<protein>
    <submittedName>
        <fullName evidence="1">Uncharacterized protein</fullName>
    </submittedName>
</protein>
<name>A0A7J9MUY3_GOSSC</name>
<organism evidence="1 2">
    <name type="scientific">Gossypium schwendimanii</name>
    <name type="common">Cotton</name>
    <dbReference type="NCBI Taxonomy" id="34291"/>
    <lineage>
        <taxon>Eukaryota</taxon>
        <taxon>Viridiplantae</taxon>
        <taxon>Streptophyta</taxon>
        <taxon>Embryophyta</taxon>
        <taxon>Tracheophyta</taxon>
        <taxon>Spermatophyta</taxon>
        <taxon>Magnoliopsida</taxon>
        <taxon>eudicotyledons</taxon>
        <taxon>Gunneridae</taxon>
        <taxon>Pentapetalae</taxon>
        <taxon>rosids</taxon>
        <taxon>malvids</taxon>
        <taxon>Malvales</taxon>
        <taxon>Malvaceae</taxon>
        <taxon>Malvoideae</taxon>
        <taxon>Gossypium</taxon>
    </lineage>
</organism>
<gene>
    <name evidence="1" type="ORF">Goshw_022222</name>
</gene>
<comment type="caution">
    <text evidence="1">The sequence shown here is derived from an EMBL/GenBank/DDBJ whole genome shotgun (WGS) entry which is preliminary data.</text>
</comment>
<reference evidence="1 2" key="1">
    <citation type="journal article" date="2019" name="Genome Biol. Evol.">
        <title>Insights into the evolution of the New World diploid cottons (Gossypium, subgenus Houzingenia) based on genome sequencing.</title>
        <authorList>
            <person name="Grover C.E."/>
            <person name="Arick M.A. 2nd"/>
            <person name="Thrash A."/>
            <person name="Conover J.L."/>
            <person name="Sanders W.S."/>
            <person name="Peterson D.G."/>
            <person name="Frelichowski J.E."/>
            <person name="Scheffler J.A."/>
            <person name="Scheffler B.E."/>
            <person name="Wendel J.F."/>
        </authorList>
    </citation>
    <scope>NUCLEOTIDE SEQUENCE [LARGE SCALE GENOMIC DNA]</scope>
    <source>
        <strain evidence="1">1</strain>
        <tissue evidence="1">Leaf</tissue>
    </source>
</reference>